<keyword evidence="3 5" id="KW-0238">DNA-binding</keyword>
<dbReference type="Gene3D" id="1.10.443.10">
    <property type="entry name" value="Intergrase catalytic core"/>
    <property type="match status" value="1"/>
</dbReference>
<evidence type="ECO:0000256" key="1">
    <source>
        <dbReference type="ARBA" id="ARBA00008857"/>
    </source>
</evidence>
<dbReference type="GO" id="GO:0003677">
    <property type="term" value="F:DNA binding"/>
    <property type="evidence" value="ECO:0007669"/>
    <property type="project" value="UniProtKB-UniRule"/>
</dbReference>
<dbReference type="EMBL" id="FMJE01000005">
    <property type="protein sequence ID" value="SCM82438.1"/>
    <property type="molecule type" value="Genomic_DNA"/>
</dbReference>
<dbReference type="Gene3D" id="1.10.150.130">
    <property type="match status" value="1"/>
</dbReference>
<reference evidence="8" key="1">
    <citation type="submission" date="2016-08" db="EMBL/GenBank/DDBJ databases">
        <authorList>
            <person name="Seilhamer J.J."/>
        </authorList>
    </citation>
    <scope>NUCLEOTIDE SEQUENCE</scope>
    <source>
        <strain evidence="8">86</strain>
    </source>
</reference>
<evidence type="ECO:0000259" key="6">
    <source>
        <dbReference type="PROSITE" id="PS51898"/>
    </source>
</evidence>
<dbReference type="PROSITE" id="PS51900">
    <property type="entry name" value="CB"/>
    <property type="match status" value="1"/>
</dbReference>
<sequence length="423" mass="47686">MPSKIKKRGANSYLLTVTAGYGGDGKQITYTRTVKAVSLIEAKKMYNDFASEVQKGNVTDTGKMKLAEFAKKWYQEYCKKELAPKTQQAYKVHIEKRILPELGNNDINKIRPTHIMDFINKLQEPKFRLDGKNIPLGAESIKYCYRVLSSMLNDAVQWQIIPFNPCDRVKPPTVKNHAAVNNSFNEEQTIRMLEALDTQPLKYKAIILLTLATGLRLGELCGLQWSDLDLQGSFLTINRASQSLAGYGTFSKTPKNDSSNRVVTLPESLIPLLKQLKAEQAAKRLEFGLKKDGGLWEGDQDNSNNDRLFTKWNGLPVYVQTPSQWFHNFLTAYNETIDNNDKLTKEQKDAQKLPIIRFHDLRHTSGSLLIANGIPLKNVSSRLGHADIRTTGNIYTHALQSVDKQAANIMDNIISKTKKGQAK</sequence>
<accession>A0A212LY25</accession>
<dbReference type="InterPro" id="IPR004107">
    <property type="entry name" value="Integrase_SAM-like_N"/>
</dbReference>
<dbReference type="PANTHER" id="PTHR30349">
    <property type="entry name" value="PHAGE INTEGRASE-RELATED"/>
    <property type="match status" value="1"/>
</dbReference>
<dbReference type="Pfam" id="PF00589">
    <property type="entry name" value="Phage_integrase"/>
    <property type="match status" value="1"/>
</dbReference>
<organism evidence="8">
    <name type="scientific">uncultured Sporomusa sp</name>
    <dbReference type="NCBI Taxonomy" id="307249"/>
    <lineage>
        <taxon>Bacteria</taxon>
        <taxon>Bacillati</taxon>
        <taxon>Bacillota</taxon>
        <taxon>Negativicutes</taxon>
        <taxon>Selenomonadales</taxon>
        <taxon>Sporomusaceae</taxon>
        <taxon>Sporomusa</taxon>
        <taxon>environmental samples</taxon>
    </lineage>
</organism>
<keyword evidence="2" id="KW-0229">DNA integration</keyword>
<feature type="domain" description="Core-binding (CB)" evidence="7">
    <location>
        <begin position="64"/>
        <end position="156"/>
    </location>
</feature>
<dbReference type="SUPFAM" id="SSF56349">
    <property type="entry name" value="DNA breaking-rejoining enzymes"/>
    <property type="match status" value="1"/>
</dbReference>
<dbReference type="InterPro" id="IPR010998">
    <property type="entry name" value="Integrase_recombinase_N"/>
</dbReference>
<evidence type="ECO:0000256" key="5">
    <source>
        <dbReference type="PROSITE-ProRule" id="PRU01248"/>
    </source>
</evidence>
<dbReference type="GO" id="GO:0015074">
    <property type="term" value="P:DNA integration"/>
    <property type="evidence" value="ECO:0007669"/>
    <property type="project" value="UniProtKB-KW"/>
</dbReference>
<feature type="domain" description="Tyr recombinase" evidence="6">
    <location>
        <begin position="179"/>
        <end position="411"/>
    </location>
</feature>
<evidence type="ECO:0000259" key="7">
    <source>
        <dbReference type="PROSITE" id="PS51900"/>
    </source>
</evidence>
<dbReference type="RefSeq" id="WP_288185113.1">
    <property type="nucleotide sequence ID" value="NZ_LT608335.1"/>
</dbReference>
<protein>
    <submittedName>
        <fullName evidence="8">Integrase family protein</fullName>
    </submittedName>
</protein>
<keyword evidence="4" id="KW-0233">DNA recombination</keyword>
<name>A0A212LY25_9FIRM</name>
<dbReference type="Pfam" id="PF14659">
    <property type="entry name" value="Phage_int_SAM_3"/>
    <property type="match status" value="1"/>
</dbReference>
<dbReference type="CDD" id="cd01189">
    <property type="entry name" value="INT_ICEBs1_C_like"/>
    <property type="match status" value="1"/>
</dbReference>
<dbReference type="GO" id="GO:0006310">
    <property type="term" value="P:DNA recombination"/>
    <property type="evidence" value="ECO:0007669"/>
    <property type="project" value="UniProtKB-KW"/>
</dbReference>
<dbReference type="AlphaFoldDB" id="A0A212LY25"/>
<dbReference type="InterPro" id="IPR011010">
    <property type="entry name" value="DNA_brk_join_enz"/>
</dbReference>
<evidence type="ECO:0000313" key="8">
    <source>
        <dbReference type="EMBL" id="SCM82438.1"/>
    </source>
</evidence>
<dbReference type="PANTHER" id="PTHR30349:SF64">
    <property type="entry name" value="PROPHAGE INTEGRASE INTD-RELATED"/>
    <property type="match status" value="1"/>
</dbReference>
<evidence type="ECO:0000256" key="4">
    <source>
        <dbReference type="ARBA" id="ARBA00023172"/>
    </source>
</evidence>
<proteinExistence type="inferred from homology"/>
<dbReference type="InterPro" id="IPR044068">
    <property type="entry name" value="CB"/>
</dbReference>
<evidence type="ECO:0000256" key="3">
    <source>
        <dbReference type="ARBA" id="ARBA00023125"/>
    </source>
</evidence>
<dbReference type="InterPro" id="IPR050090">
    <property type="entry name" value="Tyrosine_recombinase_XerCD"/>
</dbReference>
<gene>
    <name evidence="8" type="ORF">KL86SPO_50209</name>
</gene>
<comment type="similarity">
    <text evidence="1">Belongs to the 'phage' integrase family.</text>
</comment>
<dbReference type="PROSITE" id="PS51898">
    <property type="entry name" value="TYR_RECOMBINASE"/>
    <property type="match status" value="1"/>
</dbReference>
<dbReference type="InterPro" id="IPR013762">
    <property type="entry name" value="Integrase-like_cat_sf"/>
</dbReference>
<evidence type="ECO:0000256" key="2">
    <source>
        <dbReference type="ARBA" id="ARBA00022908"/>
    </source>
</evidence>
<dbReference type="InterPro" id="IPR002104">
    <property type="entry name" value="Integrase_catalytic"/>
</dbReference>